<dbReference type="InterPro" id="IPR008258">
    <property type="entry name" value="Transglycosylase_SLT_dom_1"/>
</dbReference>
<evidence type="ECO:0000313" key="5">
    <source>
        <dbReference type="EMBL" id="NYT84934.1"/>
    </source>
</evidence>
<proteinExistence type="inferred from homology"/>
<evidence type="ECO:0000313" key="6">
    <source>
        <dbReference type="Proteomes" id="UP000554144"/>
    </source>
</evidence>
<dbReference type="PANTHER" id="PTHR37423">
    <property type="entry name" value="SOLUBLE LYTIC MUREIN TRANSGLYCOSYLASE-RELATED"/>
    <property type="match status" value="1"/>
</dbReference>
<dbReference type="AlphaFoldDB" id="A0A853H478"/>
<organism evidence="5 6">
    <name type="scientific">Pollutimonas harenae</name>
    <dbReference type="NCBI Taxonomy" id="657015"/>
    <lineage>
        <taxon>Bacteria</taxon>
        <taxon>Pseudomonadati</taxon>
        <taxon>Pseudomonadota</taxon>
        <taxon>Betaproteobacteria</taxon>
        <taxon>Burkholderiales</taxon>
        <taxon>Alcaligenaceae</taxon>
        <taxon>Pollutimonas</taxon>
    </lineage>
</organism>
<feature type="domain" description="Transglycosylase SLT" evidence="3">
    <location>
        <begin position="556"/>
        <end position="663"/>
    </location>
</feature>
<evidence type="ECO:0000256" key="2">
    <source>
        <dbReference type="ARBA" id="ARBA00022729"/>
    </source>
</evidence>
<dbReference type="InterPro" id="IPR008939">
    <property type="entry name" value="Lytic_TGlycosylase_superhlx_U"/>
</dbReference>
<comment type="caution">
    <text evidence="5">The sequence shown here is derived from an EMBL/GenBank/DDBJ whole genome shotgun (WGS) entry which is preliminary data.</text>
</comment>
<dbReference type="EMBL" id="JACCEV010000001">
    <property type="protein sequence ID" value="NYT84934.1"/>
    <property type="molecule type" value="Genomic_DNA"/>
</dbReference>
<accession>A0A853H478</accession>
<dbReference type="InterPro" id="IPR037061">
    <property type="entry name" value="Lytic_TGlycoase_superhlx_L_sf"/>
</dbReference>
<dbReference type="Gene3D" id="1.10.1240.20">
    <property type="entry name" value="Lytic transglycosylase, superhelical linker domain"/>
    <property type="match status" value="1"/>
</dbReference>
<dbReference type="GO" id="GO:0042597">
    <property type="term" value="C:periplasmic space"/>
    <property type="evidence" value="ECO:0007669"/>
    <property type="project" value="InterPro"/>
</dbReference>
<dbReference type="GO" id="GO:0004553">
    <property type="term" value="F:hydrolase activity, hydrolyzing O-glycosyl compounds"/>
    <property type="evidence" value="ECO:0007669"/>
    <property type="project" value="InterPro"/>
</dbReference>
<dbReference type="InterPro" id="IPR023346">
    <property type="entry name" value="Lysozyme-like_dom_sf"/>
</dbReference>
<dbReference type="OrthoDB" id="92254at2"/>
<evidence type="ECO:0000256" key="1">
    <source>
        <dbReference type="ARBA" id="ARBA00007734"/>
    </source>
</evidence>
<name>A0A853H478_9BURK</name>
<dbReference type="Gene3D" id="1.25.20.10">
    <property type="entry name" value="Bacterial muramidases"/>
    <property type="match status" value="1"/>
</dbReference>
<evidence type="ECO:0000259" key="3">
    <source>
        <dbReference type="Pfam" id="PF01464"/>
    </source>
</evidence>
<dbReference type="InterPro" id="IPR012289">
    <property type="entry name" value="Lytic_TGlycosylase_superhlx_L"/>
</dbReference>
<dbReference type="SUPFAM" id="SSF53955">
    <property type="entry name" value="Lysozyme-like"/>
    <property type="match status" value="1"/>
</dbReference>
<reference evidence="5 6" key="1">
    <citation type="submission" date="2020-07" db="EMBL/GenBank/DDBJ databases">
        <title>Taxonomic revisions and descriptions of new bacterial species based on genomic comparisons in the high-G+C-content subgroup of the family Alcaligenaceae.</title>
        <authorList>
            <person name="Szabo A."/>
            <person name="Felfoldi T."/>
        </authorList>
    </citation>
    <scope>NUCLEOTIDE SEQUENCE [LARGE SCALE GENOMIC DNA]</scope>
    <source>
        <strain evidence="5 6">DSM 25667</strain>
    </source>
</reference>
<comment type="similarity">
    <text evidence="1">Belongs to the transglycosylase Slt family.</text>
</comment>
<dbReference type="Proteomes" id="UP000554144">
    <property type="component" value="Unassembled WGS sequence"/>
</dbReference>
<dbReference type="Gene3D" id="1.10.530.10">
    <property type="match status" value="1"/>
</dbReference>
<gene>
    <name evidence="5" type="ORF">H0A62_04885</name>
</gene>
<keyword evidence="2" id="KW-0732">Signal</keyword>
<sequence>MLVKRQRYQKTPQLSGSRPIASTQLSLALVLALGLAGCAGAERTSASAEEVGQAGGGAASAQEAPAVAAVGPDVSSATLFASLGTVPSMGKPGTPKTVTPPQAREAVINAREAMQKKQWDQLEALVPLAKADPVLGTYAEYWSLRRKLQDPTQPVPDAEMMRFMQEHPDGYLSDRLRGDWIIAAARAGNYPLAVKLGPVVNSNSRERCSRLLSQHLIGEKVKAKQVIDTFQPNSVCWGMLDQLASSKVVGWADLQAELRAIIETNKKGNAQRMAAIMFEPAQMVQYAALMKNPKKWLAGRKPPRTRADTELVAIALSRLAYGDQREANAAYVESQWAKAIPKKDIEWVWSQFGLIAALNVELNAIDWYRKSGNAPLTDYNHAWQVRSELRQPRIDWSWVSKSIQRMSKRQASEPVWVYWQGRALAAQGNQQAATKLYQSIAGELDFYGQLAVEELGLTPSIPPAPAPLTINELRQALENPGLQRAIALFDLGWRPEAVPEWNYTLRGMNDRQLLAAAELARYEHIYDRVVNTSLKTEDEIDFSQRFVAPFEGRVTEKARQINLDPAWVYGLIRQESRFITNARSHVGASGLMQLMPATARWVAKKIGMTDFTPSSVNDFDTNTILGTNYLNMVLNDLDGSEVLATAGYNAGPRRPVQWRSKFQAPVEGAIFAETIPFTETRLYVKNVMSNATYYAMIFTGKPQSLKQRLGTVSPSPNKRVDLP</sequence>
<dbReference type="RefSeq" id="WP_130037690.1">
    <property type="nucleotide sequence ID" value="NZ_JACCEV010000001.1"/>
</dbReference>
<evidence type="ECO:0000259" key="4">
    <source>
        <dbReference type="Pfam" id="PF14718"/>
    </source>
</evidence>
<protein>
    <submittedName>
        <fullName evidence="5">Transglycosylase SLT domain-containing protein</fullName>
    </submittedName>
</protein>
<dbReference type="CDD" id="cd13401">
    <property type="entry name" value="Slt70-like"/>
    <property type="match status" value="1"/>
</dbReference>
<keyword evidence="6" id="KW-1185">Reference proteome</keyword>
<feature type="domain" description="Lytic transglycosylase superhelical linker" evidence="4">
    <location>
        <begin position="478"/>
        <end position="536"/>
    </location>
</feature>
<dbReference type="Pfam" id="PF01464">
    <property type="entry name" value="SLT"/>
    <property type="match status" value="1"/>
</dbReference>
<dbReference type="PANTHER" id="PTHR37423:SF5">
    <property type="entry name" value="SOLUBLE LYTIC MUREIN TRANSGLYCOSYLASE"/>
    <property type="match status" value="1"/>
</dbReference>
<dbReference type="SUPFAM" id="SSF48435">
    <property type="entry name" value="Bacterial muramidases"/>
    <property type="match status" value="1"/>
</dbReference>
<dbReference type="Pfam" id="PF14718">
    <property type="entry name" value="SLT_L"/>
    <property type="match status" value="1"/>
</dbReference>